<protein>
    <submittedName>
        <fullName evidence="2">Chorismate mutase</fullName>
    </submittedName>
</protein>
<sequence>MTAQHTVPTTEVLEALRARLDAIDFDLLDVLRRRIGVCVEIAEHKRAHDVPMMQPHRIGVVQRRAAAYGAEHGIDLDFLRGLYDLVIAETCRVEDEVIGALS</sequence>
<dbReference type="InterPro" id="IPR036263">
    <property type="entry name" value="Chorismate_II_sf"/>
</dbReference>
<dbReference type="InterPro" id="IPR002701">
    <property type="entry name" value="CM_II_prokaryot"/>
</dbReference>
<accession>A0A2S6GKJ5</accession>
<keyword evidence="3" id="KW-1185">Reference proteome</keyword>
<dbReference type="PROSITE" id="PS51168">
    <property type="entry name" value="CHORISMATE_MUT_2"/>
    <property type="match status" value="1"/>
</dbReference>
<dbReference type="SMART" id="SM00830">
    <property type="entry name" value="CM_2"/>
    <property type="match status" value="1"/>
</dbReference>
<comment type="caution">
    <text evidence="2">The sequence shown here is derived from an EMBL/GenBank/DDBJ whole genome shotgun (WGS) entry which is preliminary data.</text>
</comment>
<evidence type="ECO:0000313" key="3">
    <source>
        <dbReference type="Proteomes" id="UP000239203"/>
    </source>
</evidence>
<dbReference type="GO" id="GO:0046417">
    <property type="term" value="P:chorismate metabolic process"/>
    <property type="evidence" value="ECO:0007669"/>
    <property type="project" value="InterPro"/>
</dbReference>
<dbReference type="InterPro" id="IPR036979">
    <property type="entry name" value="CM_dom_sf"/>
</dbReference>
<feature type="domain" description="Chorismate mutase" evidence="1">
    <location>
        <begin position="7"/>
        <end position="98"/>
    </location>
</feature>
<dbReference type="GO" id="GO:0016835">
    <property type="term" value="F:carbon-oxygen lyase activity"/>
    <property type="evidence" value="ECO:0007669"/>
    <property type="project" value="InterPro"/>
</dbReference>
<evidence type="ECO:0000259" key="1">
    <source>
        <dbReference type="PROSITE" id="PS51168"/>
    </source>
</evidence>
<dbReference type="InterPro" id="IPR008241">
    <property type="entry name" value="Isochorismate_pyruvate-lyase"/>
</dbReference>
<organism evidence="2 3">
    <name type="scientific">Actinokineospora auranticolor</name>
    <dbReference type="NCBI Taxonomy" id="155976"/>
    <lineage>
        <taxon>Bacteria</taxon>
        <taxon>Bacillati</taxon>
        <taxon>Actinomycetota</taxon>
        <taxon>Actinomycetes</taxon>
        <taxon>Pseudonocardiales</taxon>
        <taxon>Pseudonocardiaceae</taxon>
        <taxon>Actinokineospora</taxon>
    </lineage>
</organism>
<dbReference type="AlphaFoldDB" id="A0A2S6GKJ5"/>
<dbReference type="NCBIfam" id="TIGR01803">
    <property type="entry name" value="CM-like"/>
    <property type="match status" value="1"/>
</dbReference>
<dbReference type="RefSeq" id="WP_219824077.1">
    <property type="nucleotide sequence ID" value="NZ_CP154825.1"/>
</dbReference>
<dbReference type="GO" id="GO:0009697">
    <property type="term" value="P:salicylic acid biosynthetic process"/>
    <property type="evidence" value="ECO:0007669"/>
    <property type="project" value="InterPro"/>
</dbReference>
<gene>
    <name evidence="2" type="ORF">CLV40_113150</name>
</gene>
<dbReference type="Proteomes" id="UP000239203">
    <property type="component" value="Unassembled WGS sequence"/>
</dbReference>
<name>A0A2S6GKJ5_9PSEU</name>
<dbReference type="GO" id="GO:0004106">
    <property type="term" value="F:chorismate mutase activity"/>
    <property type="evidence" value="ECO:0007669"/>
    <property type="project" value="InterPro"/>
</dbReference>
<dbReference type="Pfam" id="PF01817">
    <property type="entry name" value="CM_2"/>
    <property type="match status" value="1"/>
</dbReference>
<dbReference type="Gene3D" id="1.20.59.10">
    <property type="entry name" value="Chorismate mutase"/>
    <property type="match status" value="1"/>
</dbReference>
<reference evidence="2 3" key="1">
    <citation type="submission" date="2018-02" db="EMBL/GenBank/DDBJ databases">
        <title>Genomic Encyclopedia of Archaeal and Bacterial Type Strains, Phase II (KMG-II): from individual species to whole genera.</title>
        <authorList>
            <person name="Goeker M."/>
        </authorList>
    </citation>
    <scope>NUCLEOTIDE SEQUENCE [LARGE SCALE GENOMIC DNA]</scope>
    <source>
        <strain evidence="2 3">YU 961-1</strain>
    </source>
</reference>
<dbReference type="SUPFAM" id="SSF48600">
    <property type="entry name" value="Chorismate mutase II"/>
    <property type="match status" value="1"/>
</dbReference>
<dbReference type="EMBL" id="PTIX01000013">
    <property type="protein sequence ID" value="PPK65666.1"/>
    <property type="molecule type" value="Genomic_DNA"/>
</dbReference>
<proteinExistence type="predicted"/>
<evidence type="ECO:0000313" key="2">
    <source>
        <dbReference type="EMBL" id="PPK65666.1"/>
    </source>
</evidence>